<feature type="compositionally biased region" description="Basic and acidic residues" evidence="1">
    <location>
        <begin position="860"/>
        <end position="883"/>
    </location>
</feature>
<feature type="compositionally biased region" description="Polar residues" evidence="1">
    <location>
        <begin position="643"/>
        <end position="659"/>
    </location>
</feature>
<feature type="region of interest" description="Disordered" evidence="1">
    <location>
        <begin position="512"/>
        <end position="629"/>
    </location>
</feature>
<accession>A0A482X312</accession>
<evidence type="ECO:0000256" key="1">
    <source>
        <dbReference type="SAM" id="MobiDB-lite"/>
    </source>
</evidence>
<keyword evidence="3" id="KW-1185">Reference proteome</keyword>
<feature type="region of interest" description="Disordered" evidence="1">
    <location>
        <begin position="180"/>
        <end position="347"/>
    </location>
</feature>
<proteinExistence type="predicted"/>
<dbReference type="Proteomes" id="UP000291343">
    <property type="component" value="Unassembled WGS sequence"/>
</dbReference>
<dbReference type="InParanoid" id="A0A482X312"/>
<feature type="region of interest" description="Disordered" evidence="1">
    <location>
        <begin position="1"/>
        <end position="155"/>
    </location>
</feature>
<feature type="compositionally biased region" description="Basic residues" evidence="1">
    <location>
        <begin position="312"/>
        <end position="325"/>
    </location>
</feature>
<sequence>MSEFNIKQQNRNRFKASKEKKQAARFKQTEKLVRNQQFERQSNASESSEGVEVLIEKKSRSKSEKRKQRERERDQKKADSNESESVAKRELDNPSPCSSKSLEWNHQSTKENKPTVCQNLQKEKPQKAASGFQHKKQFEPPDQFPRPFKKVKVKQNESKITMFGSVSPVPKLQKTSFQWFNPSAIHSGSDEGKNANEPSKNHKTKKSNESLTNKASGQQKVYSQKGSNSQQSAPFTTAGLNQNELKTVRGLFTEPSTSKSIDSDLSNKYDCSNSGRPESSHQGNRNSFSDFKCQPTVLEKSKEESSEDGSRNSKKYRKRAIKSHANRNYDLPTYGNANEEDEEGEGFDDLSKATFSVSSHFLMKEQKEWLEQSESCVNPLAWNLKCLAAALNTIPFHQRQSLPDNIFTPDEITRLTSEADSKIQIYEEARHEAEEEGKMKVFKEADDNILKDDFISDFLTCGDSFSAEKSVTIEANEGGFIIPKARNSYILNLDLDEDDFVSTHTIESKIDTRKKKNKLIQPKNQGKTGKTMEFKHGESLKSECDERGLLNSSSEEESRKPNDQKFKLKKDTSGSPATKMSYSGSGKIGEQISSKQVGDKSNSSKKITEKRPHLIVSTSSSPPKTTDRVVEDVLGNGDFISDLLQSPSQSTEKTTRVRGSSAFNITESLSDLLAEKSASSVNSNPNGSLNMKSPSYETSVKSSPVPIPNKMENLETDLKKMNFGSPSNMKSPSCETSVKSSPVLTPNKMENLETDLKRLNFGSPSNFKFDFKMGSSTTSTLTASNPVELKKFSPSPPKKAVESRDFYSRYCSKSKPHPTDPIKTQIFTSSLPKTSFEMKNESPTKAKLVCKFDFRKIEEEKKRTEEEKKRTEEEKKRTEEEKKKTKKSSGSKSLTREGASSVASESSSSGSGKAVIDDEIDILLGITSQTPNEKTASEQTSKGQLQSVKKEIQQDATDSKNTSTSMLDEDLDDWLDSVLQS</sequence>
<dbReference type="SMR" id="A0A482X312"/>
<feature type="compositionally biased region" description="Polar residues" evidence="1">
    <location>
        <begin position="724"/>
        <end position="744"/>
    </location>
</feature>
<feature type="compositionally biased region" description="Basic and acidic residues" evidence="1">
    <location>
        <begin position="530"/>
        <end position="548"/>
    </location>
</feature>
<protein>
    <submittedName>
        <fullName evidence="2">Uncharacterized protein</fullName>
    </submittedName>
</protein>
<evidence type="ECO:0000313" key="3">
    <source>
        <dbReference type="Proteomes" id="UP000291343"/>
    </source>
</evidence>
<evidence type="ECO:0000313" key="2">
    <source>
        <dbReference type="EMBL" id="RZF39770.1"/>
    </source>
</evidence>
<gene>
    <name evidence="2" type="ORF">LSTR_LSTR003431</name>
</gene>
<feature type="compositionally biased region" description="Polar residues" evidence="1">
    <location>
        <begin position="591"/>
        <end position="605"/>
    </location>
</feature>
<feature type="region of interest" description="Disordered" evidence="1">
    <location>
        <begin position="724"/>
        <end position="745"/>
    </location>
</feature>
<name>A0A482X312_LAOST</name>
<dbReference type="OrthoDB" id="6338233at2759"/>
<feature type="compositionally biased region" description="Polar residues" evidence="1">
    <location>
        <begin position="95"/>
        <end position="107"/>
    </location>
</feature>
<feature type="compositionally biased region" description="Basic and acidic residues" evidence="1">
    <location>
        <begin position="54"/>
        <end position="92"/>
    </location>
</feature>
<feature type="compositionally biased region" description="Low complexity" evidence="1">
    <location>
        <begin position="897"/>
        <end position="914"/>
    </location>
</feature>
<feature type="region of interest" description="Disordered" evidence="1">
    <location>
        <begin position="640"/>
        <end position="659"/>
    </location>
</feature>
<feature type="compositionally biased region" description="Polar residues" evidence="1">
    <location>
        <begin position="209"/>
        <end position="245"/>
    </location>
</feature>
<dbReference type="EMBL" id="QKKF02019605">
    <property type="protein sequence ID" value="RZF39770.1"/>
    <property type="molecule type" value="Genomic_DNA"/>
</dbReference>
<feature type="region of interest" description="Disordered" evidence="1">
    <location>
        <begin position="676"/>
        <end position="708"/>
    </location>
</feature>
<organism evidence="2 3">
    <name type="scientific">Laodelphax striatellus</name>
    <name type="common">Small brown planthopper</name>
    <name type="synonym">Delphax striatella</name>
    <dbReference type="NCBI Taxonomy" id="195883"/>
    <lineage>
        <taxon>Eukaryota</taxon>
        <taxon>Metazoa</taxon>
        <taxon>Ecdysozoa</taxon>
        <taxon>Arthropoda</taxon>
        <taxon>Hexapoda</taxon>
        <taxon>Insecta</taxon>
        <taxon>Pterygota</taxon>
        <taxon>Neoptera</taxon>
        <taxon>Paraneoptera</taxon>
        <taxon>Hemiptera</taxon>
        <taxon>Auchenorrhyncha</taxon>
        <taxon>Fulgoroidea</taxon>
        <taxon>Delphacidae</taxon>
        <taxon>Criomorphinae</taxon>
        <taxon>Laodelphax</taxon>
    </lineage>
</organism>
<feature type="compositionally biased region" description="Polar residues" evidence="1">
    <location>
        <begin position="677"/>
        <end position="702"/>
    </location>
</feature>
<feature type="compositionally biased region" description="Acidic residues" evidence="1">
    <location>
        <begin position="338"/>
        <end position="347"/>
    </location>
</feature>
<feature type="compositionally biased region" description="Basic and acidic residues" evidence="1">
    <location>
        <begin position="556"/>
        <end position="572"/>
    </location>
</feature>
<feature type="compositionally biased region" description="Polar residues" evidence="1">
    <location>
        <begin position="926"/>
        <end position="947"/>
    </location>
</feature>
<feature type="compositionally biased region" description="Polar residues" evidence="1">
    <location>
        <begin position="573"/>
        <end position="584"/>
    </location>
</feature>
<feature type="region of interest" description="Disordered" evidence="1">
    <location>
        <begin position="860"/>
        <end position="981"/>
    </location>
</feature>
<feature type="compositionally biased region" description="Polar residues" evidence="1">
    <location>
        <begin position="954"/>
        <end position="966"/>
    </location>
</feature>
<comment type="caution">
    <text evidence="2">The sequence shown here is derived from an EMBL/GenBank/DDBJ whole genome shotgun (WGS) entry which is preliminary data.</text>
</comment>
<feature type="compositionally biased region" description="Basic and acidic residues" evidence="1">
    <location>
        <begin position="16"/>
        <end position="33"/>
    </location>
</feature>
<feature type="compositionally biased region" description="Polar residues" evidence="1">
    <location>
        <begin position="34"/>
        <end position="48"/>
    </location>
</feature>
<feature type="compositionally biased region" description="Basic and acidic residues" evidence="1">
    <location>
        <begin position="299"/>
        <end position="311"/>
    </location>
</feature>
<reference evidence="2 3" key="1">
    <citation type="journal article" date="2017" name="Gigascience">
        <title>Genome sequence of the small brown planthopper, Laodelphax striatellus.</title>
        <authorList>
            <person name="Zhu J."/>
            <person name="Jiang F."/>
            <person name="Wang X."/>
            <person name="Yang P."/>
            <person name="Bao Y."/>
            <person name="Zhao W."/>
            <person name="Wang W."/>
            <person name="Lu H."/>
            <person name="Wang Q."/>
            <person name="Cui N."/>
            <person name="Li J."/>
            <person name="Chen X."/>
            <person name="Luo L."/>
            <person name="Yu J."/>
            <person name="Kang L."/>
            <person name="Cui F."/>
        </authorList>
    </citation>
    <scope>NUCLEOTIDE SEQUENCE [LARGE SCALE GENOMIC DNA]</scope>
    <source>
        <strain evidence="2">Lst14</strain>
    </source>
</reference>
<dbReference type="AlphaFoldDB" id="A0A482X312"/>
<feature type="compositionally biased region" description="Polar residues" evidence="1">
    <location>
        <begin position="268"/>
        <end position="289"/>
    </location>
</feature>